<feature type="region of interest" description="Disordered" evidence="2">
    <location>
        <begin position="835"/>
        <end position="876"/>
    </location>
</feature>
<dbReference type="InterPro" id="IPR004182">
    <property type="entry name" value="GRAM"/>
</dbReference>
<dbReference type="STRING" id="983966.A0A0H5C092"/>
<dbReference type="Proteomes" id="UP000094389">
    <property type="component" value="Unassembled WGS sequence"/>
</dbReference>
<dbReference type="AlphaFoldDB" id="A0A0H5C092"/>
<feature type="compositionally biased region" description="Low complexity" evidence="2">
    <location>
        <begin position="840"/>
        <end position="862"/>
    </location>
</feature>
<evidence type="ECO:0000256" key="1">
    <source>
        <dbReference type="ARBA" id="ARBA00022468"/>
    </source>
</evidence>
<feature type="domain" description="Rab-GAP TBC" evidence="3">
    <location>
        <begin position="244"/>
        <end position="432"/>
    </location>
</feature>
<accession>A0A0H5C092</accession>
<evidence type="ECO:0000313" key="7">
    <source>
        <dbReference type="Proteomes" id="UP000094389"/>
    </source>
</evidence>
<dbReference type="Gene3D" id="1.10.238.10">
    <property type="entry name" value="EF-hand"/>
    <property type="match status" value="1"/>
</dbReference>
<evidence type="ECO:0000313" key="4">
    <source>
        <dbReference type="EMBL" id="CEP21185.1"/>
    </source>
</evidence>
<dbReference type="OrthoDB" id="17687at2759"/>
<reference evidence="4" key="1">
    <citation type="submission" date="2014-12" db="EMBL/GenBank/DDBJ databases">
        <authorList>
            <person name="Jaenicke S."/>
        </authorList>
    </citation>
    <scope>NUCLEOTIDE SEQUENCE [LARGE SCALE GENOMIC DNA]</scope>
    <source>
        <strain evidence="4">CBS1600</strain>
    </source>
</reference>
<dbReference type="PROSITE" id="PS50086">
    <property type="entry name" value="TBC_RABGAP"/>
    <property type="match status" value="1"/>
</dbReference>
<protein>
    <submittedName>
        <fullName evidence="5">GTPase activating protein for Ypt6</fullName>
    </submittedName>
</protein>
<dbReference type="SUPFAM" id="SSF47923">
    <property type="entry name" value="Ypt/Rab-GAP domain of gyp1p"/>
    <property type="match status" value="2"/>
</dbReference>
<accession>A0A1E4SAR2</accession>
<dbReference type="PANTHER" id="PTHR47219">
    <property type="entry name" value="RAB GTPASE-ACTIVATING PROTEIN 1-LIKE"/>
    <property type="match status" value="1"/>
</dbReference>
<evidence type="ECO:0000313" key="5">
    <source>
        <dbReference type="EMBL" id="ODV76568.1"/>
    </source>
</evidence>
<reference evidence="5 7" key="3">
    <citation type="journal article" date="2016" name="Proc. Natl. Acad. Sci. U.S.A.">
        <title>Comparative genomics of biotechnologically important yeasts.</title>
        <authorList>
            <person name="Riley R."/>
            <person name="Haridas S."/>
            <person name="Wolfe K.H."/>
            <person name="Lopes M.R."/>
            <person name="Hittinger C.T."/>
            <person name="Goeker M."/>
            <person name="Salamov A.A."/>
            <person name="Wisecaver J.H."/>
            <person name="Long T.M."/>
            <person name="Calvey C.H."/>
            <person name="Aerts A.L."/>
            <person name="Barry K.W."/>
            <person name="Choi C."/>
            <person name="Clum A."/>
            <person name="Coughlan A.Y."/>
            <person name="Deshpande S."/>
            <person name="Douglass A.P."/>
            <person name="Hanson S.J."/>
            <person name="Klenk H.-P."/>
            <person name="LaButti K.M."/>
            <person name="Lapidus A."/>
            <person name="Lindquist E.A."/>
            <person name="Lipzen A.M."/>
            <person name="Meier-Kolthoff J.P."/>
            <person name="Ohm R.A."/>
            <person name="Otillar R.P."/>
            <person name="Pangilinan J.L."/>
            <person name="Peng Y."/>
            <person name="Rokas A."/>
            <person name="Rosa C.A."/>
            <person name="Scheuner C."/>
            <person name="Sibirny A.A."/>
            <person name="Slot J.C."/>
            <person name="Stielow J.B."/>
            <person name="Sun H."/>
            <person name="Kurtzman C.P."/>
            <person name="Blackwell M."/>
            <person name="Grigoriev I.V."/>
            <person name="Jeffries T.W."/>
        </authorList>
    </citation>
    <scope>NUCLEOTIDE SEQUENCE [LARGE SCALE GENOMIC DNA]</scope>
    <source>
        <strain evidence="7">ATCC 18201 / CBS 1600 / BCRC 20928 / JCM 3617 / NBRC 0987 / NRRL Y-1542</strain>
        <strain evidence="5">NRRL Y-1542</strain>
    </source>
</reference>
<dbReference type="InterPro" id="IPR035969">
    <property type="entry name" value="Rab-GAP_TBC_sf"/>
</dbReference>
<reference evidence="6" key="2">
    <citation type="journal article" date="2015" name="J. Biotechnol.">
        <title>The structure of the Cyberlindnera jadinii genome and its relation to Candida utilis analyzed by the occurrence of single nucleotide polymorphisms.</title>
        <authorList>
            <person name="Rupp O."/>
            <person name="Brinkrolf K."/>
            <person name="Buerth C."/>
            <person name="Kunigo M."/>
            <person name="Schneider J."/>
            <person name="Jaenicke S."/>
            <person name="Goesmann A."/>
            <person name="Puehler A."/>
            <person name="Jaeger K.-E."/>
            <person name="Ernst J.F."/>
        </authorList>
    </citation>
    <scope>NUCLEOTIDE SEQUENCE [LARGE SCALE GENOMIC DNA]</scope>
    <source>
        <strain evidence="6">ATCC 18201 / CBS 1600 / BCRC 20928 / JCM 3617 / NBRC 0987 / NRRL Y-1542</strain>
    </source>
</reference>
<dbReference type="Proteomes" id="UP000038830">
    <property type="component" value="Unassembled WGS sequence"/>
</dbReference>
<dbReference type="SUPFAM" id="SSF47473">
    <property type="entry name" value="EF-hand"/>
    <property type="match status" value="1"/>
</dbReference>
<dbReference type="Pfam" id="PF00566">
    <property type="entry name" value="RabGAP-TBC"/>
    <property type="match status" value="1"/>
</dbReference>
<dbReference type="FunFam" id="1.10.8.270:FF:000026">
    <property type="entry name" value="TBC (Tre-2/Bub2/Cdc16) domain family"/>
    <property type="match status" value="1"/>
</dbReference>
<dbReference type="SMART" id="SM00568">
    <property type="entry name" value="GRAM"/>
    <property type="match status" value="1"/>
</dbReference>
<dbReference type="PANTHER" id="PTHR47219:SF20">
    <property type="entry name" value="TBC1 DOMAIN FAMILY MEMBER 2B"/>
    <property type="match status" value="1"/>
</dbReference>
<dbReference type="Gene3D" id="1.10.8.270">
    <property type="entry name" value="putative rabgap domain of human tbc1 domain family member 14 like domains"/>
    <property type="match status" value="1"/>
</dbReference>
<dbReference type="OMA" id="IYMSETQ"/>
<keyword evidence="1" id="KW-0343">GTPase activation</keyword>
<evidence type="ECO:0000313" key="6">
    <source>
        <dbReference type="Proteomes" id="UP000038830"/>
    </source>
</evidence>
<evidence type="ECO:0000256" key="2">
    <source>
        <dbReference type="SAM" id="MobiDB-lite"/>
    </source>
</evidence>
<dbReference type="InterPro" id="IPR011993">
    <property type="entry name" value="PH-like_dom_sf"/>
</dbReference>
<dbReference type="InterPro" id="IPR000195">
    <property type="entry name" value="Rab-GAP-TBC_dom"/>
</dbReference>
<sequence length="928" mass="106156">MSFFNQLREKASQLSLFDKAEADRKPTRDELFRDEFKLPECETIVDESNAELLIVAVKSDGTSARDQSHDEGPVVYPGKLYLTQHFLVFKDSIDKRSCSLTLNLSTVKKVERIPSKAFIFALSILTSSGTKVLIQFIGIRSKSEEFSQKLKSQLKHNIPNTKKLEPFLRTLYSEFIIRKNEPGVDKSSVKAPEGGLGLLFKFPGDPKKLKDKSKLRLWYDYFRCNGRNLTLSKQKMFQKLIRVGLPNRLRGEMWELTSGAMYLRFQELGTYQRILDSHRDQRSVAIEEIEKDLYRSLPEYSAYQSEDGINRLRRVLTAYSWKNPDLGYCQAMNIVAAALLIFQTEEQAFWTLSILCEKYVPGYYSTTMYGTLLDQKVFEALVEKTMPILWTHISKNDIQLSVVSLPWFLSLFLSSMPLVFAFRIIDIFFLHGPKTLFQVALAILRINGEELLEIDDDGMFISVIKEYFSQLDDSAHPNSPDPKFRQLTKFQELLIVAFKEFSVVTDDMISKERNKHKPAIMKNIENFMKRTQLRNLPRTHHLTQDHLSNIYDRFYESIQSKKMSLGTGKSSMDFETMRQFLSGFCDWILPDDEFKYHDGDFLHRLFRAWDKSGQNELSLTDVVVGLDKLVNRNLMESISNFFGIYDPEGTGEIDREGILQVSEGLLYITKPLQDGKILDQITTNSIESYVADKVLELQTSPDDIVLPSEVNIDKEKFQREQGERYLSAASNFIQRAFEYAQPVEEPMLIDLPSSKDTEKLKANLALDPTHPLTLNVPTFRMVILADESYELLFSKTLADTIHVDRSITVTNKNGVLRDMFDGLIADGRRVASHVRRRMDSTATTSATSVTSGSSRSRTAVVSADEDDDDFDPHADDGDLMDNVELSALGDVPIGGLSDKEAQRGEDLKVLHEQSNYTKDTDQLIEFEH</sequence>
<dbReference type="EMBL" id="CDQK01000001">
    <property type="protein sequence ID" value="CEP21185.1"/>
    <property type="molecule type" value="Genomic_DNA"/>
</dbReference>
<dbReference type="Gene3D" id="1.10.472.80">
    <property type="entry name" value="Ypt/Rab-GAP domain of gyp1p, domain 3"/>
    <property type="match status" value="1"/>
</dbReference>
<dbReference type="GO" id="GO:0031267">
    <property type="term" value="F:small GTPase binding"/>
    <property type="evidence" value="ECO:0007669"/>
    <property type="project" value="TreeGrafter"/>
</dbReference>
<dbReference type="GO" id="GO:0030427">
    <property type="term" value="C:site of polarized growth"/>
    <property type="evidence" value="ECO:0007669"/>
    <property type="project" value="UniProtKB-ARBA"/>
</dbReference>
<dbReference type="InterPro" id="IPR011992">
    <property type="entry name" value="EF-hand-dom_pair"/>
</dbReference>
<dbReference type="InterPro" id="IPR050302">
    <property type="entry name" value="Rab_GAP_TBC_domain"/>
</dbReference>
<gene>
    <name evidence="4" type="ORF">BN1211_1219</name>
    <name evidence="5" type="ORF">CYBJADRAFT_165828</name>
</gene>
<evidence type="ECO:0000259" key="3">
    <source>
        <dbReference type="PROSITE" id="PS50086"/>
    </source>
</evidence>
<keyword evidence="7" id="KW-1185">Reference proteome</keyword>
<organism evidence="4 6">
    <name type="scientific">Cyberlindnera jadinii (strain ATCC 18201 / CBS 1600 / BCRC 20928 / JCM 3617 / NBRC 0987 / NRRL Y-1542)</name>
    <name type="common">Torula yeast</name>
    <name type="synonym">Candida utilis</name>
    <dbReference type="NCBI Taxonomy" id="983966"/>
    <lineage>
        <taxon>Eukaryota</taxon>
        <taxon>Fungi</taxon>
        <taxon>Dikarya</taxon>
        <taxon>Ascomycota</taxon>
        <taxon>Saccharomycotina</taxon>
        <taxon>Saccharomycetes</taxon>
        <taxon>Phaffomycetales</taxon>
        <taxon>Phaffomycetaceae</taxon>
        <taxon>Cyberlindnera</taxon>
    </lineage>
</organism>
<dbReference type="FunFam" id="1.10.472.80:FF:000021">
    <property type="entry name" value="GTPase activating protein (Gyp2)"/>
    <property type="match status" value="1"/>
</dbReference>
<dbReference type="Pfam" id="PF02893">
    <property type="entry name" value="GRAM"/>
    <property type="match status" value="1"/>
</dbReference>
<dbReference type="EMBL" id="KV453925">
    <property type="protein sequence ID" value="ODV76568.1"/>
    <property type="molecule type" value="Genomic_DNA"/>
</dbReference>
<dbReference type="SMART" id="SM00164">
    <property type="entry name" value="TBC"/>
    <property type="match status" value="1"/>
</dbReference>
<dbReference type="Gene3D" id="2.30.29.30">
    <property type="entry name" value="Pleckstrin-homology domain (PH domain)/Phosphotyrosine-binding domain (PTB)"/>
    <property type="match status" value="1"/>
</dbReference>
<dbReference type="GO" id="GO:0005096">
    <property type="term" value="F:GTPase activator activity"/>
    <property type="evidence" value="ECO:0007669"/>
    <property type="project" value="UniProtKB-KW"/>
</dbReference>
<proteinExistence type="predicted"/>
<name>A0A0H5C092_CYBJN</name>